<dbReference type="Proteomes" id="UP000054928">
    <property type="component" value="Unassembled WGS sequence"/>
</dbReference>
<accession>A0A0P1AX07</accession>
<sequence>MAINDGRVIEKQRRPRGLSEGSNVDWESRQSNRKISTDSGCSLPGVTGLTLLRNIATTSYTFVASKYHQGQPVITKFGAGHIVSVDPQQGSARIQLGWGAVAFVNADMIDYYPKALEGTDVQTKFGSGVVIGLRPADAIYTVRLHDPQPAGKSDVVFVHESDLHRSRRIAVTAANMRDKIKSMAHRRFGERIVVAHQQHDEEPNSAGI</sequence>
<evidence type="ECO:0000256" key="1">
    <source>
        <dbReference type="SAM" id="MobiDB-lite"/>
    </source>
</evidence>
<dbReference type="GeneID" id="36396658"/>
<proteinExistence type="predicted"/>
<protein>
    <submittedName>
        <fullName evidence="2">Uncharacterized protein</fullName>
    </submittedName>
</protein>
<evidence type="ECO:0000313" key="2">
    <source>
        <dbReference type="EMBL" id="CEG45297.1"/>
    </source>
</evidence>
<evidence type="ECO:0000313" key="3">
    <source>
        <dbReference type="Proteomes" id="UP000054928"/>
    </source>
</evidence>
<feature type="region of interest" description="Disordered" evidence="1">
    <location>
        <begin position="1"/>
        <end position="37"/>
    </location>
</feature>
<name>A0A0P1AX07_PLAHL</name>
<dbReference type="EMBL" id="CCYD01001572">
    <property type="protein sequence ID" value="CEG45297.1"/>
    <property type="molecule type" value="Genomic_DNA"/>
</dbReference>
<dbReference type="STRING" id="4781.A0A0P1AX07"/>
<organism evidence="2 3">
    <name type="scientific">Plasmopara halstedii</name>
    <name type="common">Downy mildew of sunflower</name>
    <dbReference type="NCBI Taxonomy" id="4781"/>
    <lineage>
        <taxon>Eukaryota</taxon>
        <taxon>Sar</taxon>
        <taxon>Stramenopiles</taxon>
        <taxon>Oomycota</taxon>
        <taxon>Peronosporomycetes</taxon>
        <taxon>Peronosporales</taxon>
        <taxon>Peronosporaceae</taxon>
        <taxon>Plasmopara</taxon>
    </lineage>
</organism>
<reference evidence="3" key="1">
    <citation type="submission" date="2014-09" db="EMBL/GenBank/DDBJ databases">
        <authorList>
            <person name="Sharma Rahul"/>
            <person name="Thines Marco"/>
        </authorList>
    </citation>
    <scope>NUCLEOTIDE SEQUENCE [LARGE SCALE GENOMIC DNA]</scope>
</reference>
<dbReference type="OrthoDB" id="72396at2759"/>
<dbReference type="RefSeq" id="XP_024581666.1">
    <property type="nucleotide sequence ID" value="XM_024716027.1"/>
</dbReference>
<keyword evidence="3" id="KW-1185">Reference proteome</keyword>
<dbReference type="AlphaFoldDB" id="A0A0P1AX07"/>